<protein>
    <submittedName>
        <fullName evidence="1">Uncharacterized protein</fullName>
    </submittedName>
</protein>
<reference evidence="1" key="1">
    <citation type="journal article" date="2021" name="Viruses">
        <title>Discovery and Characterization of Actively Replicating DNA and Retro-Transcribing Viruses in Lower Vertebrate Hosts Based on RNA Sequencing.</title>
        <authorList>
            <person name="Chen X.X."/>
            <person name="Wu W.C."/>
            <person name="Shi M."/>
        </authorList>
    </citation>
    <scope>NUCLEOTIDE SEQUENCE</scope>
    <source>
        <strain evidence="1">Cxx6</strain>
    </source>
</reference>
<reference evidence="1" key="2">
    <citation type="submission" date="2021-04" db="EMBL/GenBank/DDBJ databases">
        <authorList>
            <person name="Chen X."/>
            <person name="Shi M."/>
            <person name="Wu W."/>
        </authorList>
    </citation>
    <scope>NUCLEOTIDE SEQUENCE</scope>
    <source>
        <strain evidence="1">Cxx6</strain>
    </source>
</reference>
<dbReference type="EMBL" id="MZ244215">
    <property type="protein sequence ID" value="QWY26438.1"/>
    <property type="molecule type" value="Genomic_DNA"/>
</dbReference>
<name>A0A8F3HSJ1_9VIRU</name>
<sequence length="218" mass="24804">MLSILCVLFIAAFVEIKSQPLSNQTTLEPLRTTLEPLQEVSNPWFIICPVDIYGPRDNYYIPCLTNIDIFYMCFDRIAYRKISYSFYTTLFLDSYYHLGTDLIVNRNTVMSNMRTLTPKLFGMAARKVVVQDIGKMISLNITRAVPRGYTIPVGLAIKLPYPDVQILSLSVRKLLLNLHDTSTNVETSICSAPVTLQMFPRSSVLTTITITKYLRPCL</sequence>
<organism evidence="1">
    <name type="scientific">Ranid herpesvirus 4</name>
    <dbReference type="NCBI Taxonomy" id="2849006"/>
    <lineage>
        <taxon>Viruses</taxon>
        <taxon>Duplodnaviria</taxon>
        <taxon>Heunggongvirae</taxon>
        <taxon>Peploviricota</taxon>
        <taxon>Herviviricetes</taxon>
        <taxon>Herpesvirales</taxon>
    </lineage>
</organism>
<accession>A0A8F3HSJ1</accession>
<proteinExistence type="predicted"/>
<evidence type="ECO:0000313" key="1">
    <source>
        <dbReference type="EMBL" id="QWY26438.1"/>
    </source>
</evidence>